<dbReference type="Gene3D" id="3.60.10.10">
    <property type="entry name" value="Endonuclease/exonuclease/phosphatase"/>
    <property type="match status" value="1"/>
</dbReference>
<dbReference type="InterPro" id="IPR012337">
    <property type="entry name" value="RNaseH-like_sf"/>
</dbReference>
<dbReference type="SMR" id="A0A8T3BDU1"/>
<dbReference type="CDD" id="cd01650">
    <property type="entry name" value="RT_nLTR_like"/>
    <property type="match status" value="1"/>
</dbReference>
<dbReference type="InterPro" id="IPR002156">
    <property type="entry name" value="RNaseH_domain"/>
</dbReference>
<dbReference type="InterPro" id="IPR036397">
    <property type="entry name" value="RNaseH_sf"/>
</dbReference>
<accession>A0A8T3BDU1</accession>
<name>A0A8T3BDU1_DENNO</name>
<evidence type="ECO:0000313" key="3">
    <source>
        <dbReference type="Proteomes" id="UP000829196"/>
    </source>
</evidence>
<dbReference type="Pfam" id="PF13456">
    <property type="entry name" value="RVT_3"/>
    <property type="match status" value="1"/>
</dbReference>
<reference evidence="2" key="1">
    <citation type="journal article" date="2022" name="Front. Genet.">
        <title>Chromosome-Scale Assembly of the Dendrobium nobile Genome Provides Insights Into the Molecular Mechanism of the Biosynthesis of the Medicinal Active Ingredient of Dendrobium.</title>
        <authorList>
            <person name="Xu Q."/>
            <person name="Niu S.-C."/>
            <person name="Li K.-L."/>
            <person name="Zheng P.-J."/>
            <person name="Zhang X.-J."/>
            <person name="Jia Y."/>
            <person name="Liu Y."/>
            <person name="Niu Y.-X."/>
            <person name="Yu L.-H."/>
            <person name="Chen D.-F."/>
            <person name="Zhang G.-Q."/>
        </authorList>
    </citation>
    <scope>NUCLEOTIDE SEQUENCE</scope>
    <source>
        <tissue evidence="2">Leaf</tissue>
    </source>
</reference>
<protein>
    <recommendedName>
        <fullName evidence="1">Reverse transcriptase domain-containing protein</fullName>
    </recommendedName>
</protein>
<evidence type="ECO:0000313" key="2">
    <source>
        <dbReference type="EMBL" id="KAI0511279.1"/>
    </source>
</evidence>
<dbReference type="SUPFAM" id="SSF53098">
    <property type="entry name" value="Ribonuclease H-like"/>
    <property type="match status" value="1"/>
</dbReference>
<evidence type="ECO:0000259" key="1">
    <source>
        <dbReference type="PROSITE" id="PS50878"/>
    </source>
</evidence>
<dbReference type="PROSITE" id="PS50878">
    <property type="entry name" value="RT_POL"/>
    <property type="match status" value="1"/>
</dbReference>
<dbReference type="InterPro" id="IPR044730">
    <property type="entry name" value="RNase_H-like_dom_plant"/>
</dbReference>
<sequence length="1368" mass="156402">MINTLLWNVRGIGGSDSKNRVRNLCRVHNISFLILLEPFISADKRNSIASSLGFPCSFSNCSNKIWIMWKNYFNVTVMSDLHQVVNVSISYNCFNFYASFVYAASTRIGRYPLWDWLNDFAQIVDGSWCVGGDFNIISHVNERRGGNPPNINAMDDFNHMISSNNLMDIGFSGSSFTWSRNNLWQRLDRFLFNNDWIGKFNMTRVQHLSRTLSDHAPLLLTISINNLTGSNAFRFQNMWIKHDNFISAVAENWNAFVHPDNNIYGMARLWAKLSRLKQLLRWWNKHVFKNIFENIKEAEHKVLVAEDSYMSNPSLDNQSCLDNCKFTLFNLQNQEEIFWKQKASSAIILEGDRNTAFFHALANKNRIKSHIHQLVDENGLAYDKAETIASSGVEFFKNIFNSIHSNNPFITTNVIPNLLNDNDNLYLTQIPSEEEISTTIKGMNEDSVAGPDGFTTKFFIKTWDIIKSDVINAVHEFFNGQPYLKAFSCTNIVLIPKKDNTKFWNDFRPISLCTFFNKLVAKIIASRLSIILPRIISSNQTGFVKGRSIFDNILLAQELVHDINIRSLGGNILFKLDITKAYDNLNWDFLYNVLKLFGFSQSFIQLIKHSIDNCFFSIIINGRNHGFFKSSNGLRQGDPLSPSLFIIAMEYLSRGLDQLYSRFPNLNFRTAGGFPVSHLSFADDFIIFSNASIRNVKILVNFLDKFQGASGLAINRDKSNFITGKLISIVRSNKIKRVCGFNPATLPINYLGTPLYKGRKRIMLFEKIFTIFQKKFMHWSSKFLSFGGRLTLIKIVLCSIPIFIFHTLNPPATVCNRLEILINKFFWGSSYNNSGIRWAKWFKLCGVYEEGALGCKSISDMVNGFSHKLWFNLRSNISLWSKFLLTKYCKDLHSLNAHYKINDSAVWKRICKIKEVAELNIQWGLGNGDVAFWQDDWLGVASIDKMLNTVTLENVKVNAFLVNGEWNIDRLCEVVPYEVVALILKIPLQLNVQDKILFKITANGKFSFKKLWELFRHKEEINHVYKALWHNTIPVSYSLLSWRCLKGYLPVDTRLWNKGFYIVSKCQCCANIESIFHIFINSILAQKVWNHFSTLAGVDVSAFHGDLKDMLALWFTKGKGHIFNLLPILIIWYLWKARNESKHEGIKMDENQIIANIRNKMLQLISVYLISYKNFKHCNALADYLGINAAAANVEMGRVRIVYWVKPNFPFVKLNTDASVGCNSVGIGGIIRDHLGNPLDLFFGPLAACSVMSAELQSLSYGLERCLNLGFISVNIEVDATSVIYAISEDKDGNPHDFYTIRKIKSIMNDLSCVISHTYREGNACADWLAKYGAQSTTLQNLSVINLPSPLKGMIQLDKVGFPYIRHG</sequence>
<dbReference type="OrthoDB" id="1304268at2759"/>
<gene>
    <name evidence="2" type="ORF">KFK09_011904</name>
</gene>
<proteinExistence type="predicted"/>
<dbReference type="SUPFAM" id="SSF56672">
    <property type="entry name" value="DNA/RNA polymerases"/>
    <property type="match status" value="1"/>
</dbReference>
<dbReference type="Pfam" id="PF03372">
    <property type="entry name" value="Exo_endo_phos"/>
    <property type="match status" value="1"/>
</dbReference>
<dbReference type="InterPro" id="IPR026960">
    <property type="entry name" value="RVT-Znf"/>
</dbReference>
<dbReference type="EMBL" id="JAGYWB010000009">
    <property type="protein sequence ID" value="KAI0511279.1"/>
    <property type="molecule type" value="Genomic_DNA"/>
</dbReference>
<comment type="caution">
    <text evidence="2">The sequence shown here is derived from an EMBL/GenBank/DDBJ whole genome shotgun (WGS) entry which is preliminary data.</text>
</comment>
<dbReference type="PANTHER" id="PTHR33116">
    <property type="entry name" value="REVERSE TRANSCRIPTASE ZINC-BINDING DOMAIN-CONTAINING PROTEIN-RELATED-RELATED"/>
    <property type="match status" value="1"/>
</dbReference>
<dbReference type="Proteomes" id="UP000829196">
    <property type="component" value="Unassembled WGS sequence"/>
</dbReference>
<dbReference type="InterPro" id="IPR000477">
    <property type="entry name" value="RT_dom"/>
</dbReference>
<dbReference type="InterPro" id="IPR005135">
    <property type="entry name" value="Endo/exonuclease/phosphatase"/>
</dbReference>
<dbReference type="GO" id="GO:0004523">
    <property type="term" value="F:RNA-DNA hybrid ribonuclease activity"/>
    <property type="evidence" value="ECO:0007669"/>
    <property type="project" value="InterPro"/>
</dbReference>
<organism evidence="2 3">
    <name type="scientific">Dendrobium nobile</name>
    <name type="common">Orchid</name>
    <dbReference type="NCBI Taxonomy" id="94219"/>
    <lineage>
        <taxon>Eukaryota</taxon>
        <taxon>Viridiplantae</taxon>
        <taxon>Streptophyta</taxon>
        <taxon>Embryophyta</taxon>
        <taxon>Tracheophyta</taxon>
        <taxon>Spermatophyta</taxon>
        <taxon>Magnoliopsida</taxon>
        <taxon>Liliopsida</taxon>
        <taxon>Asparagales</taxon>
        <taxon>Orchidaceae</taxon>
        <taxon>Epidendroideae</taxon>
        <taxon>Malaxideae</taxon>
        <taxon>Dendrobiinae</taxon>
        <taxon>Dendrobium</taxon>
    </lineage>
</organism>
<dbReference type="InterPro" id="IPR036691">
    <property type="entry name" value="Endo/exonu/phosph_ase_sf"/>
</dbReference>
<feature type="domain" description="Reverse transcriptase" evidence="1">
    <location>
        <begin position="476"/>
        <end position="755"/>
    </location>
</feature>
<dbReference type="GO" id="GO:0003676">
    <property type="term" value="F:nucleic acid binding"/>
    <property type="evidence" value="ECO:0007669"/>
    <property type="project" value="InterPro"/>
</dbReference>
<dbReference type="InterPro" id="IPR043502">
    <property type="entry name" value="DNA/RNA_pol_sf"/>
</dbReference>
<dbReference type="Pfam" id="PF13966">
    <property type="entry name" value="zf-RVT"/>
    <property type="match status" value="1"/>
</dbReference>
<keyword evidence="3" id="KW-1185">Reference proteome</keyword>
<dbReference type="Pfam" id="PF00078">
    <property type="entry name" value="RVT_1"/>
    <property type="match status" value="1"/>
</dbReference>
<dbReference type="CDD" id="cd06222">
    <property type="entry name" value="RNase_H_like"/>
    <property type="match status" value="1"/>
</dbReference>
<dbReference type="SUPFAM" id="SSF56219">
    <property type="entry name" value="DNase I-like"/>
    <property type="match status" value="1"/>
</dbReference>
<dbReference type="Gene3D" id="3.30.420.10">
    <property type="entry name" value="Ribonuclease H-like superfamily/Ribonuclease H"/>
    <property type="match status" value="1"/>
</dbReference>
<dbReference type="PANTHER" id="PTHR33116:SF80">
    <property type="entry name" value="REVERSE TRANSCRIPTASE ZINC-BINDING DOMAIN-CONTAINING PROTEIN"/>
    <property type="match status" value="1"/>
</dbReference>